<evidence type="ECO:0000259" key="2">
    <source>
        <dbReference type="Pfam" id="PF01645"/>
    </source>
</evidence>
<dbReference type="SUPFAM" id="SSF51395">
    <property type="entry name" value="FMN-linked oxidoreductases"/>
    <property type="match status" value="1"/>
</dbReference>
<dbReference type="InterPro" id="IPR002932">
    <property type="entry name" value="Glu_synthdom"/>
</dbReference>
<evidence type="ECO:0000256" key="1">
    <source>
        <dbReference type="ARBA" id="ARBA00009716"/>
    </source>
</evidence>
<dbReference type="EMBL" id="JAMSLR010000004">
    <property type="protein sequence ID" value="MCM8748926.1"/>
    <property type="molecule type" value="Genomic_DNA"/>
</dbReference>
<protein>
    <submittedName>
        <fullName evidence="3">Glutamate synthase-related protein</fullName>
    </submittedName>
</protein>
<name>A0AA41WGE0_9BACT</name>
<sequence>MVADRQPRYRRYRIEIRPAPDLVRLPPRFRVEVKKHRLISLVLKELIHYRANLPVVLSRPCVYGVFSRPIGGLAPKEELCVGCLRCTVQYPEVVQIYPNPERERLGDSYLGPACVDTLLYEARTGHVPVRGAGYRGPFGGAGWDGMWTDMSEIVRPTRDGIHGREFISTAVDIGEKPALLAFDEQGQPVGTLPKVITLQVPFLFDRPPPSARSRRLLEILTRAAREIDTLAMVPIDLAIRFELAGPSVVPVVGEETWRWLGQLNWLPRMIALEGWDRERVAELRRRLPESIHCARVPMESDVLELLRQGARVVHLTADYHGRRNGRFVMDLIRQAHQRLVDAGVREEVTLIGSGGIVMAEHVPKAIICGLDAVALDTALWVALQARFAGECRDPETALVSFPRLEPAWGVQRLKNLAASWRDQLLEVLGAMGLREVRRLRGELGRCMWQAELEREAFAEVAGYCADA</sequence>
<dbReference type="GO" id="GO:0015930">
    <property type="term" value="F:glutamate synthase activity"/>
    <property type="evidence" value="ECO:0007669"/>
    <property type="project" value="InterPro"/>
</dbReference>
<proteinExistence type="inferred from homology"/>
<reference evidence="3" key="1">
    <citation type="submission" date="2022-06" db="EMBL/GenBank/DDBJ databases">
        <title>CFH 74404 Thermomicrobiaceae sp.</title>
        <authorList>
            <person name="Ming H."/>
            <person name="Li W.-J."/>
            <person name="Zhao Z."/>
        </authorList>
    </citation>
    <scope>NUCLEOTIDE SEQUENCE</scope>
    <source>
        <strain evidence="3">CFH 74404</strain>
    </source>
</reference>
<evidence type="ECO:0000313" key="4">
    <source>
        <dbReference type="Proteomes" id="UP001165306"/>
    </source>
</evidence>
<keyword evidence="4" id="KW-1185">Reference proteome</keyword>
<dbReference type="GO" id="GO:0006537">
    <property type="term" value="P:glutamate biosynthetic process"/>
    <property type="evidence" value="ECO:0007669"/>
    <property type="project" value="InterPro"/>
</dbReference>
<comment type="caution">
    <text evidence="3">The sequence shown here is derived from an EMBL/GenBank/DDBJ whole genome shotgun (WGS) entry which is preliminary data.</text>
</comment>
<evidence type="ECO:0000313" key="3">
    <source>
        <dbReference type="EMBL" id="MCM8748926.1"/>
    </source>
</evidence>
<dbReference type="Pfam" id="PF01645">
    <property type="entry name" value="Glu_synthase"/>
    <property type="match status" value="1"/>
</dbReference>
<gene>
    <name evidence="3" type="ORF">NET02_07215</name>
</gene>
<dbReference type="RefSeq" id="WP_284056707.1">
    <property type="nucleotide sequence ID" value="NZ_JAMSLR010000004.1"/>
</dbReference>
<dbReference type="Gene3D" id="3.20.20.70">
    <property type="entry name" value="Aldolase class I"/>
    <property type="match status" value="1"/>
</dbReference>
<feature type="domain" description="Glutamate synthase" evidence="2">
    <location>
        <begin position="332"/>
        <end position="391"/>
    </location>
</feature>
<comment type="similarity">
    <text evidence="1">Belongs to the glutamate synthase family.</text>
</comment>
<dbReference type="InterPro" id="IPR013785">
    <property type="entry name" value="Aldolase_TIM"/>
</dbReference>
<dbReference type="Proteomes" id="UP001165306">
    <property type="component" value="Unassembled WGS sequence"/>
</dbReference>
<organism evidence="3 4">
    <name type="scientific">Thermalbibacter longus</name>
    <dbReference type="NCBI Taxonomy" id="2951981"/>
    <lineage>
        <taxon>Bacteria</taxon>
        <taxon>Pseudomonadati</taxon>
        <taxon>Thermomicrobiota</taxon>
        <taxon>Thermomicrobia</taxon>
        <taxon>Thermomicrobiales</taxon>
        <taxon>Thermomicrobiaceae</taxon>
        <taxon>Thermalbibacter</taxon>
    </lineage>
</organism>
<dbReference type="AlphaFoldDB" id="A0AA41WGE0"/>
<accession>A0AA41WGE0</accession>